<dbReference type="FunFam" id="2.160.20.10:FF:000029">
    <property type="entry name" value="Pectinesterase 4"/>
    <property type="match status" value="1"/>
</dbReference>
<proteinExistence type="inferred from homology"/>
<dbReference type="CDD" id="cd15798">
    <property type="entry name" value="PMEI-like_3"/>
    <property type="match status" value="1"/>
</dbReference>
<dbReference type="Proteomes" id="UP001172457">
    <property type="component" value="Chromosome 7"/>
</dbReference>
<feature type="active site" evidence="12">
    <location>
        <position position="362"/>
    </location>
</feature>
<dbReference type="InterPro" id="IPR012334">
    <property type="entry name" value="Pectin_lyas_fold"/>
</dbReference>
<keyword evidence="7" id="KW-0964">Secreted</keyword>
<dbReference type="InterPro" id="IPR000070">
    <property type="entry name" value="Pectinesterase_cat"/>
</dbReference>
<keyword evidence="6" id="KW-0134">Cell wall</keyword>
<dbReference type="NCBIfam" id="TIGR01614">
    <property type="entry name" value="PME_inhib"/>
    <property type="match status" value="1"/>
</dbReference>
<dbReference type="InterPro" id="IPR035513">
    <property type="entry name" value="Invertase/methylesterase_inhib"/>
</dbReference>
<keyword evidence="9 13" id="KW-0063">Aspartyl esterase</keyword>
<evidence type="ECO:0000256" key="2">
    <source>
        <dbReference type="ARBA" id="ARBA00005184"/>
    </source>
</evidence>
<dbReference type="GO" id="GO:0045490">
    <property type="term" value="P:pectin catabolic process"/>
    <property type="evidence" value="ECO:0007669"/>
    <property type="project" value="UniProtKB-UniRule"/>
</dbReference>
<comment type="similarity">
    <text evidence="3">In the N-terminal section; belongs to the PMEI family.</text>
</comment>
<dbReference type="Gene3D" id="1.20.140.40">
    <property type="entry name" value="Invertase/pectin methylesterase inhibitor family protein"/>
    <property type="match status" value="1"/>
</dbReference>
<comment type="catalytic activity">
    <reaction evidence="11 13">
        <text>[(1-&gt;4)-alpha-D-galacturonosyl methyl ester](n) + n H2O = [(1-&gt;4)-alpha-D-galacturonosyl](n) + n methanol + n H(+)</text>
        <dbReference type="Rhea" id="RHEA:22380"/>
        <dbReference type="Rhea" id="RHEA-COMP:14570"/>
        <dbReference type="Rhea" id="RHEA-COMP:14573"/>
        <dbReference type="ChEBI" id="CHEBI:15377"/>
        <dbReference type="ChEBI" id="CHEBI:15378"/>
        <dbReference type="ChEBI" id="CHEBI:17790"/>
        <dbReference type="ChEBI" id="CHEBI:140522"/>
        <dbReference type="ChEBI" id="CHEBI:140523"/>
        <dbReference type="EC" id="3.1.1.11"/>
    </reaction>
</comment>
<sequence>MAMNVLFLICFILTFIFPCSSETITQGTLSWWCGQTPHHQTCDYYLGRNFSATATITTREFLEMTVQAAINDAHVVRQQVHETESKYPNAPGKGLWSSCVDYFDGLAFTLNMIFDRTFNPTPLDIQTWISAGIAYINVCEKGFELINMTNTILPVISNNLTELITNALAISVLNRGSDTPGFVDLDYRNEYKLSNIKLESKQPNVVVAQDGSGDFRTVQDAINAASQRAQPTMRFVIYVKAGIYTENVVIPNPVQYITMFGDGINKTIITGSRHAGDDTLKTANAGDLKDTATFQVWGLGFIARDMTFRNTAGPIGAQAVALLSGSDESVFYRCSFEGYQDTLFAFSNRQFYKECKIFGTVDFIFGDAAAVFQDCGIFFRRPLPGGGLVVTANSRKLHNESSGFTMQGCKITAGDDLKPVLGQYNKAFLGRPWGPYALTVYMQNYLDNLIDPQGWLDSWGNKEHCYYGEYQNYGPGSSTKNRVKWRSFHKITTKKIAHYFTVGKLLGGNHWLPETGVPYIPGFENK</sequence>
<dbReference type="GO" id="GO:0030599">
    <property type="term" value="F:pectinesterase activity"/>
    <property type="evidence" value="ECO:0007669"/>
    <property type="project" value="UniProtKB-UniRule"/>
</dbReference>
<feature type="domain" description="Pectinesterase inhibitor" evidence="14">
    <location>
        <begin position="24"/>
        <end position="170"/>
    </location>
</feature>
<evidence type="ECO:0000256" key="11">
    <source>
        <dbReference type="ARBA" id="ARBA00047928"/>
    </source>
</evidence>
<dbReference type="Gene3D" id="2.160.20.10">
    <property type="entry name" value="Single-stranded right-handed beta-helix, Pectin lyase-like"/>
    <property type="match status" value="1"/>
</dbReference>
<evidence type="ECO:0000313" key="16">
    <source>
        <dbReference type="Proteomes" id="UP001172457"/>
    </source>
</evidence>
<feature type="chain" id="PRO_5041480183" description="Pectinesterase" evidence="13">
    <location>
        <begin position="22"/>
        <end position="526"/>
    </location>
</feature>
<evidence type="ECO:0000256" key="3">
    <source>
        <dbReference type="ARBA" id="ARBA00006027"/>
    </source>
</evidence>
<evidence type="ECO:0000256" key="13">
    <source>
        <dbReference type="RuleBase" id="RU000589"/>
    </source>
</evidence>
<dbReference type="SUPFAM" id="SSF51126">
    <property type="entry name" value="Pectin lyase-like"/>
    <property type="match status" value="1"/>
</dbReference>
<comment type="subcellular location">
    <subcellularLocation>
        <location evidence="1">Secreted</location>
        <location evidence="1">Cell wall</location>
    </subcellularLocation>
</comment>
<dbReference type="InterPro" id="IPR011050">
    <property type="entry name" value="Pectin_lyase_fold/virulence"/>
</dbReference>
<dbReference type="PANTHER" id="PTHR31707">
    <property type="entry name" value="PECTINESTERASE"/>
    <property type="match status" value="1"/>
</dbReference>
<dbReference type="InterPro" id="IPR006501">
    <property type="entry name" value="Pectinesterase_inhib_dom"/>
</dbReference>
<evidence type="ECO:0000256" key="6">
    <source>
        <dbReference type="ARBA" id="ARBA00022512"/>
    </source>
</evidence>
<dbReference type="GO" id="GO:0004857">
    <property type="term" value="F:enzyme inhibitor activity"/>
    <property type="evidence" value="ECO:0007669"/>
    <property type="project" value="InterPro"/>
</dbReference>
<organism evidence="15 16">
    <name type="scientific">Centaurea solstitialis</name>
    <name type="common">yellow star-thistle</name>
    <dbReference type="NCBI Taxonomy" id="347529"/>
    <lineage>
        <taxon>Eukaryota</taxon>
        <taxon>Viridiplantae</taxon>
        <taxon>Streptophyta</taxon>
        <taxon>Embryophyta</taxon>
        <taxon>Tracheophyta</taxon>
        <taxon>Spermatophyta</taxon>
        <taxon>Magnoliopsida</taxon>
        <taxon>eudicotyledons</taxon>
        <taxon>Gunneridae</taxon>
        <taxon>Pentapetalae</taxon>
        <taxon>asterids</taxon>
        <taxon>campanulids</taxon>
        <taxon>Asterales</taxon>
        <taxon>Asteraceae</taxon>
        <taxon>Carduoideae</taxon>
        <taxon>Cardueae</taxon>
        <taxon>Centaureinae</taxon>
        <taxon>Centaurea</taxon>
    </lineage>
</organism>
<keyword evidence="13" id="KW-0732">Signal</keyword>
<keyword evidence="16" id="KW-1185">Reference proteome</keyword>
<dbReference type="GO" id="GO:0042545">
    <property type="term" value="P:cell wall modification"/>
    <property type="evidence" value="ECO:0007669"/>
    <property type="project" value="UniProtKB-UniRule"/>
</dbReference>
<evidence type="ECO:0000256" key="8">
    <source>
        <dbReference type="ARBA" id="ARBA00022801"/>
    </source>
</evidence>
<evidence type="ECO:0000256" key="9">
    <source>
        <dbReference type="ARBA" id="ARBA00023085"/>
    </source>
</evidence>
<comment type="similarity">
    <text evidence="4">In the C-terminal section; belongs to the pectinesterase family.</text>
</comment>
<dbReference type="Pfam" id="PF04043">
    <property type="entry name" value="PMEI"/>
    <property type="match status" value="1"/>
</dbReference>
<evidence type="ECO:0000256" key="4">
    <source>
        <dbReference type="ARBA" id="ARBA00007786"/>
    </source>
</evidence>
<evidence type="ECO:0000256" key="12">
    <source>
        <dbReference type="PROSITE-ProRule" id="PRU10040"/>
    </source>
</evidence>
<name>A0AA38SNL4_9ASTR</name>
<dbReference type="PROSITE" id="PS00503">
    <property type="entry name" value="PECTINESTERASE_2"/>
    <property type="match status" value="1"/>
</dbReference>
<comment type="pathway">
    <text evidence="2 13">Glycan metabolism; pectin degradation; 2-dehydro-3-deoxy-D-gluconate from pectin: step 1/5.</text>
</comment>
<evidence type="ECO:0000256" key="10">
    <source>
        <dbReference type="ARBA" id="ARBA00023316"/>
    </source>
</evidence>
<dbReference type="EC" id="3.1.1.11" evidence="5 13"/>
<evidence type="ECO:0000256" key="1">
    <source>
        <dbReference type="ARBA" id="ARBA00004191"/>
    </source>
</evidence>
<dbReference type="Pfam" id="PF01095">
    <property type="entry name" value="Pectinesterase"/>
    <property type="match status" value="1"/>
</dbReference>
<evidence type="ECO:0000256" key="5">
    <source>
        <dbReference type="ARBA" id="ARBA00013229"/>
    </source>
</evidence>
<reference evidence="15" key="1">
    <citation type="submission" date="2023-03" db="EMBL/GenBank/DDBJ databases">
        <title>Chromosome-scale reference genome and RAD-based genetic map of yellow starthistle (Centaurea solstitialis) reveal putative structural variation and QTLs associated with invader traits.</title>
        <authorList>
            <person name="Reatini B."/>
            <person name="Cang F.A."/>
            <person name="Jiang Q."/>
            <person name="Mckibben M.T.W."/>
            <person name="Barker M.S."/>
            <person name="Rieseberg L.H."/>
            <person name="Dlugosch K.M."/>
        </authorList>
    </citation>
    <scope>NUCLEOTIDE SEQUENCE</scope>
    <source>
        <strain evidence="15">CAN-66</strain>
        <tissue evidence="15">Leaf</tissue>
    </source>
</reference>
<keyword evidence="10" id="KW-0961">Cell wall biogenesis/degradation</keyword>
<dbReference type="AlphaFoldDB" id="A0AA38SNL4"/>
<protein>
    <recommendedName>
        <fullName evidence="5 13">Pectinesterase</fullName>
        <ecNumber evidence="5 13">3.1.1.11</ecNumber>
    </recommendedName>
</protein>
<keyword evidence="8 13" id="KW-0378">Hydrolase</keyword>
<gene>
    <name evidence="15" type="ORF">OSB04_026232</name>
</gene>
<dbReference type="SUPFAM" id="SSF101148">
    <property type="entry name" value="Plant invertase/pectin methylesterase inhibitor"/>
    <property type="match status" value="1"/>
</dbReference>
<evidence type="ECO:0000313" key="15">
    <source>
        <dbReference type="EMBL" id="KAJ9539726.1"/>
    </source>
</evidence>
<evidence type="ECO:0000259" key="14">
    <source>
        <dbReference type="SMART" id="SM00856"/>
    </source>
</evidence>
<comment type="caution">
    <text evidence="15">The sequence shown here is derived from an EMBL/GenBank/DDBJ whole genome shotgun (WGS) entry which is preliminary data.</text>
</comment>
<dbReference type="InterPro" id="IPR033131">
    <property type="entry name" value="Pectinesterase_Asp_AS"/>
</dbReference>
<evidence type="ECO:0000256" key="7">
    <source>
        <dbReference type="ARBA" id="ARBA00022525"/>
    </source>
</evidence>
<feature type="signal peptide" evidence="13">
    <location>
        <begin position="1"/>
        <end position="21"/>
    </location>
</feature>
<dbReference type="SMART" id="SM00856">
    <property type="entry name" value="PMEI"/>
    <property type="match status" value="1"/>
</dbReference>
<accession>A0AA38SNL4</accession>
<dbReference type="EMBL" id="JARYMX010000007">
    <property type="protein sequence ID" value="KAJ9539726.1"/>
    <property type="molecule type" value="Genomic_DNA"/>
</dbReference>